<proteinExistence type="predicted"/>
<dbReference type="EMBL" id="JACASI010000002">
    <property type="protein sequence ID" value="MCQ3827835.1"/>
    <property type="molecule type" value="Genomic_DNA"/>
</dbReference>
<organism evidence="1 2">
    <name type="scientific">Microbulbifer elongatus</name>
    <dbReference type="NCBI Taxonomy" id="86173"/>
    <lineage>
        <taxon>Bacteria</taxon>
        <taxon>Pseudomonadati</taxon>
        <taxon>Pseudomonadota</taxon>
        <taxon>Gammaproteobacteria</taxon>
        <taxon>Cellvibrionales</taxon>
        <taxon>Microbulbiferaceae</taxon>
        <taxon>Microbulbifer</taxon>
    </lineage>
</organism>
<evidence type="ECO:0000313" key="1">
    <source>
        <dbReference type="EMBL" id="MCQ3827835.1"/>
    </source>
</evidence>
<gene>
    <name evidence="1" type="ORF">HXX02_00095</name>
</gene>
<sequence>MIKVTVDKDRPDFRVFIDLLYGPDRNVDTDGDSIPIYSRDWEYLSIEDRETESVPVEIFSEGRYPLVFEVMSESRELEEISALYLYLYCGCHIEIESTSATEGLIQSLKIKYAIELERARNSIWHSSSESNPYPNLA</sequence>
<dbReference type="RefSeq" id="WP_255872771.1">
    <property type="nucleotide sequence ID" value="NZ_JACASI010000002.1"/>
</dbReference>
<name>A0ABT1NVA7_9GAMM</name>
<dbReference type="Proteomes" id="UP001205566">
    <property type="component" value="Unassembled WGS sequence"/>
</dbReference>
<comment type="caution">
    <text evidence="1">The sequence shown here is derived from an EMBL/GenBank/DDBJ whole genome shotgun (WGS) entry which is preliminary data.</text>
</comment>
<keyword evidence="2" id="KW-1185">Reference proteome</keyword>
<protein>
    <submittedName>
        <fullName evidence="1">Uncharacterized protein</fullName>
    </submittedName>
</protein>
<reference evidence="1" key="1">
    <citation type="thesis" date="2020" institute="Technische Universitat Dresden" country="Dresden, Germany">
        <title>The Agarolytic System of Microbulbifer elongatus PORT2, Isolated from Batu Karas, Pangandaran West Java Indonesia.</title>
        <authorList>
            <person name="Anggraeni S.R."/>
        </authorList>
    </citation>
    <scope>NUCLEOTIDE SEQUENCE</scope>
    <source>
        <strain evidence="1">PORT2</strain>
    </source>
</reference>
<evidence type="ECO:0000313" key="2">
    <source>
        <dbReference type="Proteomes" id="UP001205566"/>
    </source>
</evidence>
<accession>A0ABT1NVA7</accession>